<dbReference type="EMBL" id="JAAALK010000289">
    <property type="protein sequence ID" value="KAG8050642.1"/>
    <property type="molecule type" value="Genomic_DNA"/>
</dbReference>
<protein>
    <submittedName>
        <fullName evidence="2">Uncharacterized protein</fullName>
    </submittedName>
</protein>
<reference evidence="2" key="2">
    <citation type="submission" date="2021-02" db="EMBL/GenBank/DDBJ databases">
        <authorList>
            <person name="Kimball J.A."/>
            <person name="Haas M.W."/>
            <person name="Macchietto M."/>
            <person name="Kono T."/>
            <person name="Duquette J."/>
            <person name="Shao M."/>
        </authorList>
    </citation>
    <scope>NUCLEOTIDE SEQUENCE</scope>
    <source>
        <tissue evidence="2">Fresh leaf tissue</tissue>
    </source>
</reference>
<feature type="region of interest" description="Disordered" evidence="1">
    <location>
        <begin position="26"/>
        <end position="73"/>
    </location>
</feature>
<dbReference type="InterPro" id="IPR039312">
    <property type="entry name" value="ZPR"/>
</dbReference>
<name>A0A8J5UYZ4_ZIZPA</name>
<accession>A0A8J5UYZ4</accession>
<dbReference type="OrthoDB" id="785751at2759"/>
<evidence type="ECO:0000313" key="3">
    <source>
        <dbReference type="Proteomes" id="UP000729402"/>
    </source>
</evidence>
<dbReference type="AlphaFoldDB" id="A0A8J5UYZ4"/>
<organism evidence="2 3">
    <name type="scientific">Zizania palustris</name>
    <name type="common">Northern wild rice</name>
    <dbReference type="NCBI Taxonomy" id="103762"/>
    <lineage>
        <taxon>Eukaryota</taxon>
        <taxon>Viridiplantae</taxon>
        <taxon>Streptophyta</taxon>
        <taxon>Embryophyta</taxon>
        <taxon>Tracheophyta</taxon>
        <taxon>Spermatophyta</taxon>
        <taxon>Magnoliopsida</taxon>
        <taxon>Liliopsida</taxon>
        <taxon>Poales</taxon>
        <taxon>Poaceae</taxon>
        <taxon>BOP clade</taxon>
        <taxon>Oryzoideae</taxon>
        <taxon>Oryzeae</taxon>
        <taxon>Zizaniinae</taxon>
        <taxon>Zizania</taxon>
    </lineage>
</organism>
<evidence type="ECO:0000313" key="2">
    <source>
        <dbReference type="EMBL" id="KAG8050642.1"/>
    </source>
</evidence>
<feature type="compositionally biased region" description="Low complexity" evidence="1">
    <location>
        <begin position="33"/>
        <end position="48"/>
    </location>
</feature>
<comment type="caution">
    <text evidence="2">The sequence shown here is derived from an EMBL/GenBank/DDBJ whole genome shotgun (WGS) entry which is preliminary data.</text>
</comment>
<dbReference type="Proteomes" id="UP000729402">
    <property type="component" value="Unassembled WGS sequence"/>
</dbReference>
<reference evidence="2" key="1">
    <citation type="journal article" date="2021" name="bioRxiv">
        <title>Whole Genome Assembly and Annotation of Northern Wild Rice, Zizania palustris L., Supports a Whole Genome Duplication in the Zizania Genus.</title>
        <authorList>
            <person name="Haas M."/>
            <person name="Kono T."/>
            <person name="Macchietto M."/>
            <person name="Millas R."/>
            <person name="McGilp L."/>
            <person name="Shao M."/>
            <person name="Duquette J."/>
            <person name="Hirsch C.N."/>
            <person name="Kimball J."/>
        </authorList>
    </citation>
    <scope>NUCLEOTIDE SEQUENCE</scope>
    <source>
        <tissue evidence="2">Fresh leaf tissue</tissue>
    </source>
</reference>
<keyword evidence="3" id="KW-1185">Reference proteome</keyword>
<dbReference type="PANTHER" id="PTHR33601:SF1">
    <property type="entry name" value="PROTEIN LITTLE ZIPPER 4"/>
    <property type="match status" value="1"/>
</dbReference>
<dbReference type="PANTHER" id="PTHR33601">
    <property type="entry name" value="PROTEIN LITTLE ZIPPER 4"/>
    <property type="match status" value="1"/>
</dbReference>
<sequence length="116" mass="12401">MQENERLRKKAQLLDQENKALLTKLKNSHSHTDVVSSSSAATGPSPASTHHRPAELRTAGHRSADSPAADSPAGVLEELRAEAAAFGLRGFASAVQRFFGSSFLARFGCSHFAVNQ</sequence>
<evidence type="ECO:0000256" key="1">
    <source>
        <dbReference type="SAM" id="MobiDB-lite"/>
    </source>
</evidence>
<gene>
    <name evidence="2" type="ORF">GUJ93_ZPchr0009g1644</name>
</gene>
<proteinExistence type="predicted"/>